<feature type="domain" description="PepSY" evidence="2">
    <location>
        <begin position="7"/>
        <end position="82"/>
    </location>
</feature>
<feature type="chain" id="PRO_5031441021" description="PepSY domain-containing protein" evidence="1">
    <location>
        <begin position="24"/>
        <end position="88"/>
    </location>
</feature>
<dbReference type="InterPro" id="IPR025711">
    <property type="entry name" value="PepSY"/>
</dbReference>
<protein>
    <recommendedName>
        <fullName evidence="2">PepSY domain-containing protein</fullName>
    </recommendedName>
</protein>
<sequence>MTRIRTLALAAAISFGAVSAALADEPGPDWMSAEQVKENVLKSGYTGVAEIKAEKDHWRGEGIKNGQKMEFFADPKSGALVIEKPVVE</sequence>
<organism evidence="3 4">
    <name type="scientific">Hansschlegelia beijingensis</name>
    <dbReference type="NCBI Taxonomy" id="1133344"/>
    <lineage>
        <taxon>Bacteria</taxon>
        <taxon>Pseudomonadati</taxon>
        <taxon>Pseudomonadota</taxon>
        <taxon>Alphaproteobacteria</taxon>
        <taxon>Hyphomicrobiales</taxon>
        <taxon>Methylopilaceae</taxon>
        <taxon>Hansschlegelia</taxon>
    </lineage>
</organism>
<reference evidence="3 4" key="1">
    <citation type="submission" date="2020-08" db="EMBL/GenBank/DDBJ databases">
        <title>Genomic Encyclopedia of Type Strains, Phase IV (KMG-IV): sequencing the most valuable type-strain genomes for metagenomic binning, comparative biology and taxonomic classification.</title>
        <authorList>
            <person name="Goeker M."/>
        </authorList>
    </citation>
    <scope>NUCLEOTIDE SEQUENCE [LARGE SCALE GENOMIC DNA]</scope>
    <source>
        <strain evidence="3 4">DSM 25481</strain>
    </source>
</reference>
<keyword evidence="1" id="KW-0732">Signal</keyword>
<evidence type="ECO:0000256" key="1">
    <source>
        <dbReference type="SAM" id="SignalP"/>
    </source>
</evidence>
<dbReference type="AlphaFoldDB" id="A0A7W6CUV7"/>
<proteinExistence type="predicted"/>
<gene>
    <name evidence="3" type="ORF">GGR24_000161</name>
</gene>
<dbReference type="Proteomes" id="UP000528964">
    <property type="component" value="Unassembled WGS sequence"/>
</dbReference>
<evidence type="ECO:0000313" key="3">
    <source>
        <dbReference type="EMBL" id="MBB3971528.1"/>
    </source>
</evidence>
<evidence type="ECO:0000259" key="2">
    <source>
        <dbReference type="Pfam" id="PF13670"/>
    </source>
</evidence>
<comment type="caution">
    <text evidence="3">The sequence shown here is derived from an EMBL/GenBank/DDBJ whole genome shotgun (WGS) entry which is preliminary data.</text>
</comment>
<dbReference type="RefSeq" id="WP_183393401.1">
    <property type="nucleotide sequence ID" value="NZ_JACIDR010000001.1"/>
</dbReference>
<feature type="signal peptide" evidence="1">
    <location>
        <begin position="1"/>
        <end position="23"/>
    </location>
</feature>
<keyword evidence="4" id="KW-1185">Reference proteome</keyword>
<name>A0A7W6CUV7_9HYPH</name>
<evidence type="ECO:0000313" key="4">
    <source>
        <dbReference type="Proteomes" id="UP000528964"/>
    </source>
</evidence>
<dbReference type="Pfam" id="PF13670">
    <property type="entry name" value="PepSY_2"/>
    <property type="match status" value="1"/>
</dbReference>
<dbReference type="EMBL" id="JACIDR010000001">
    <property type="protein sequence ID" value="MBB3971528.1"/>
    <property type="molecule type" value="Genomic_DNA"/>
</dbReference>
<accession>A0A7W6CUV7</accession>